<dbReference type="AlphaFoldDB" id="A0AAV0TVR1"/>
<protein>
    <recommendedName>
        <fullName evidence="3">Tuberin N-terminal domain-containing protein</fullName>
    </recommendedName>
</protein>
<dbReference type="Proteomes" id="UP001162031">
    <property type="component" value="Unassembled WGS sequence"/>
</dbReference>
<evidence type="ECO:0000313" key="2">
    <source>
        <dbReference type="Proteomes" id="UP001162031"/>
    </source>
</evidence>
<keyword evidence="2" id="KW-1185">Reference proteome</keyword>
<comment type="caution">
    <text evidence="1">The sequence shown here is derived from an EMBL/GenBank/DDBJ whole genome shotgun (WGS) entry which is preliminary data.</text>
</comment>
<organism evidence="1 2">
    <name type="scientific">Hyaloperonospora brassicae</name>
    <name type="common">Brassica downy mildew</name>
    <name type="synonym">Peronospora brassicae</name>
    <dbReference type="NCBI Taxonomy" id="162125"/>
    <lineage>
        <taxon>Eukaryota</taxon>
        <taxon>Sar</taxon>
        <taxon>Stramenopiles</taxon>
        <taxon>Oomycota</taxon>
        <taxon>Peronosporomycetes</taxon>
        <taxon>Peronosporales</taxon>
        <taxon>Peronosporaceae</taxon>
        <taxon>Hyaloperonospora</taxon>
    </lineage>
</organism>
<evidence type="ECO:0000313" key="1">
    <source>
        <dbReference type="EMBL" id="CAI5728327.1"/>
    </source>
</evidence>
<accession>A0AAV0TVR1</accession>
<gene>
    <name evidence="1" type="ORF">HBR001_LOCUS4299</name>
</gene>
<name>A0AAV0TVR1_HYABA</name>
<proteinExistence type="predicted"/>
<reference evidence="1" key="1">
    <citation type="submission" date="2022-12" db="EMBL/GenBank/DDBJ databases">
        <authorList>
            <person name="Webb A."/>
        </authorList>
    </citation>
    <scope>NUCLEOTIDE SEQUENCE</scope>
    <source>
        <strain evidence="1">Hp1</strain>
    </source>
</reference>
<dbReference type="EMBL" id="CANTFL010000861">
    <property type="protein sequence ID" value="CAI5728327.1"/>
    <property type="molecule type" value="Genomic_DNA"/>
</dbReference>
<evidence type="ECO:0008006" key="3">
    <source>
        <dbReference type="Google" id="ProtNLM"/>
    </source>
</evidence>
<sequence length="224" mass="25419">MEMTSSILRFALATYFMKHSGRPFPYHVHDTSSWPSASSTSSFCPTPTAALCREDENELSSKFSDVVSTHMSNLRQLLVEQRLEEWSKGVMELREYVATNGLVGAFVTLLVELLERHEQDAVSIVQVLEHICFEKHGEPSQVFDQMMDLIFQALRHCCENKNTAVTFWLLRAINSVVDGLRQHQEQKYTASPQHQLQLDNPAMGEMITRMIHDCLAKSGSAART</sequence>